<dbReference type="GeneID" id="8999106"/>
<keyword evidence="4" id="KW-1185">Reference proteome</keyword>
<feature type="compositionally biased region" description="Basic and acidic residues" evidence="1">
    <location>
        <begin position="1402"/>
        <end position="1416"/>
    </location>
</feature>
<feature type="compositionally biased region" description="Polar residues" evidence="1">
    <location>
        <begin position="1190"/>
        <end position="1204"/>
    </location>
</feature>
<proteinExistence type="predicted"/>
<evidence type="ECO:0000256" key="1">
    <source>
        <dbReference type="SAM" id="MobiDB-lite"/>
    </source>
</evidence>
<feature type="region of interest" description="Disordered" evidence="1">
    <location>
        <begin position="1544"/>
        <end position="1630"/>
    </location>
</feature>
<feature type="region of interest" description="Disordered" evidence="1">
    <location>
        <begin position="414"/>
        <end position="588"/>
    </location>
</feature>
<dbReference type="RefSeq" id="XP_002770562.1">
    <property type="nucleotide sequence ID" value="XM_002770516.1"/>
</dbReference>
<feature type="region of interest" description="Disordered" evidence="1">
    <location>
        <begin position="1389"/>
        <end position="1531"/>
    </location>
</feature>
<feature type="compositionally biased region" description="Basic and acidic residues" evidence="1">
    <location>
        <begin position="541"/>
        <end position="577"/>
    </location>
</feature>
<feature type="compositionally biased region" description="Basic residues" evidence="1">
    <location>
        <begin position="1417"/>
        <end position="1429"/>
    </location>
</feature>
<feature type="compositionally biased region" description="Polar residues" evidence="1">
    <location>
        <begin position="922"/>
        <end position="944"/>
    </location>
</feature>
<feature type="compositionally biased region" description="Polar residues" evidence="1">
    <location>
        <begin position="791"/>
        <end position="808"/>
    </location>
</feature>
<dbReference type="PANTHER" id="PTHR28196">
    <property type="entry name" value="NUCLEOLAR PROTEIN NET1-RELATED"/>
    <property type="match status" value="1"/>
</dbReference>
<feature type="region of interest" description="Disordered" evidence="1">
    <location>
        <begin position="198"/>
        <end position="265"/>
    </location>
</feature>
<dbReference type="HOGENOM" id="CLU_243185_0_0_1"/>
<feature type="compositionally biased region" description="Basic and acidic residues" evidence="1">
    <location>
        <begin position="739"/>
        <end position="757"/>
    </location>
</feature>
<feature type="region of interest" description="Disordered" evidence="1">
    <location>
        <begin position="1167"/>
        <end position="1204"/>
    </location>
</feature>
<dbReference type="InterPro" id="IPR043185">
    <property type="entry name" value="Net1/Tof2"/>
</dbReference>
<feature type="compositionally biased region" description="Low complexity" evidence="1">
    <location>
        <begin position="1249"/>
        <end position="1258"/>
    </location>
</feature>
<dbReference type="EMBL" id="CR382139">
    <property type="protein sequence ID" value="CAR65897.1"/>
    <property type="molecule type" value="Genomic_DNA"/>
</dbReference>
<feature type="compositionally biased region" description="Basic and acidic residues" evidence="1">
    <location>
        <begin position="471"/>
        <end position="532"/>
    </location>
</feature>
<feature type="compositionally biased region" description="Basic and acidic residues" evidence="1">
    <location>
        <begin position="623"/>
        <end position="638"/>
    </location>
</feature>
<dbReference type="Pfam" id="PF10407">
    <property type="entry name" value="Cytokin_check_N"/>
    <property type="match status" value="1"/>
</dbReference>
<dbReference type="InterPro" id="IPR018844">
    <property type="entry name" value="Dnt1-like_N"/>
</dbReference>
<dbReference type="PANTHER" id="PTHR28196:SF1">
    <property type="entry name" value="NUCLEOLAR PROTEIN NET1-RELATED"/>
    <property type="match status" value="1"/>
</dbReference>
<accession>B5RV18</accession>
<dbReference type="GO" id="GO:0000183">
    <property type="term" value="P:rDNA heterochromatin formation"/>
    <property type="evidence" value="ECO:0007669"/>
    <property type="project" value="InterPro"/>
</dbReference>
<evidence type="ECO:0000313" key="4">
    <source>
        <dbReference type="Proteomes" id="UP000000599"/>
    </source>
</evidence>
<feature type="compositionally biased region" description="Basic residues" evidence="1">
    <location>
        <begin position="421"/>
        <end position="434"/>
    </location>
</feature>
<reference evidence="3 4" key="1">
    <citation type="journal article" date="2004" name="Nature">
        <title>Genome evolution in yeasts.</title>
        <authorList>
            <consortium name="Genolevures"/>
            <person name="Dujon B."/>
            <person name="Sherman D."/>
            <person name="Fischer G."/>
            <person name="Durrens P."/>
            <person name="Casaregola S."/>
            <person name="Lafontaine I."/>
            <person name="de Montigny J."/>
            <person name="Marck C."/>
            <person name="Neuveglise C."/>
            <person name="Talla E."/>
            <person name="Goffard N."/>
            <person name="Frangeul L."/>
            <person name="Aigle M."/>
            <person name="Anthouard V."/>
            <person name="Babour A."/>
            <person name="Barbe V."/>
            <person name="Barnay S."/>
            <person name="Blanchin S."/>
            <person name="Beckerich J.M."/>
            <person name="Beyne E."/>
            <person name="Bleykasten C."/>
            <person name="Boisrame A."/>
            <person name="Boyer J."/>
            <person name="Cattolico L."/>
            <person name="Confanioleri F."/>
            <person name="de Daruvar A."/>
            <person name="Despons L."/>
            <person name="Fabre E."/>
            <person name="Fairhead C."/>
            <person name="Ferry-Dumazet H."/>
            <person name="Groppi A."/>
            <person name="Hantraye F."/>
            <person name="Hennequin C."/>
            <person name="Jauniaux N."/>
            <person name="Joyet P."/>
            <person name="Kachouri R."/>
            <person name="Kerrest A."/>
            <person name="Koszul R."/>
            <person name="Lemaire M."/>
            <person name="Lesur I."/>
            <person name="Ma L."/>
            <person name="Muller H."/>
            <person name="Nicaud J.M."/>
            <person name="Nikolski M."/>
            <person name="Oztas S."/>
            <person name="Ozier-Kalogeropoulos O."/>
            <person name="Pellenz S."/>
            <person name="Potier S."/>
            <person name="Richard G.F."/>
            <person name="Straub M.L."/>
            <person name="Suleau A."/>
            <person name="Swennene D."/>
            <person name="Tekaia F."/>
            <person name="Wesolowski-Louvel M."/>
            <person name="Westhof E."/>
            <person name="Wirth B."/>
            <person name="Zeniou-Meyer M."/>
            <person name="Zivanovic I."/>
            <person name="Bolotin-Fukuhara M."/>
            <person name="Thierry A."/>
            <person name="Bouchier C."/>
            <person name="Caudron B."/>
            <person name="Scarpelli C."/>
            <person name="Gaillardin C."/>
            <person name="Weissenbach J."/>
            <person name="Wincker P."/>
            <person name="Souciet J.L."/>
        </authorList>
    </citation>
    <scope>NUCLEOTIDE SEQUENCE [LARGE SCALE GENOMIC DNA]</scope>
    <source>
        <strain evidence="4">ATCC 36239 / CBS 767 / BCRC 21394 / JCM 1990 / NBRC 0083 / IGC 2968</strain>
    </source>
</reference>
<feature type="region of interest" description="Disordered" evidence="1">
    <location>
        <begin position="735"/>
        <end position="811"/>
    </location>
</feature>
<dbReference type="OrthoDB" id="6365676at2759"/>
<dbReference type="STRING" id="284592.B5RV18"/>
<feature type="compositionally biased region" description="Polar residues" evidence="1">
    <location>
        <begin position="450"/>
        <end position="462"/>
    </location>
</feature>
<feature type="compositionally biased region" description="Basic and acidic residues" evidence="1">
    <location>
        <begin position="1277"/>
        <end position="1300"/>
    </location>
</feature>
<dbReference type="Proteomes" id="UP000000599">
    <property type="component" value="Chromosome G"/>
</dbReference>
<feature type="compositionally biased region" description="Low complexity" evidence="1">
    <location>
        <begin position="1432"/>
        <end position="1448"/>
    </location>
</feature>
<feature type="region of interest" description="Disordered" evidence="1">
    <location>
        <begin position="1243"/>
        <end position="1327"/>
    </location>
</feature>
<feature type="compositionally biased region" description="Basic and acidic residues" evidence="1">
    <location>
        <begin position="1558"/>
        <end position="1569"/>
    </location>
</feature>
<feature type="compositionally biased region" description="Polar residues" evidence="1">
    <location>
        <begin position="1505"/>
        <end position="1526"/>
    </location>
</feature>
<dbReference type="VEuPathDB" id="FungiDB:DEHA2G01738g"/>
<name>B5RV18_DEBHA</name>
<organism evidence="3 4">
    <name type="scientific">Debaryomyces hansenii (strain ATCC 36239 / CBS 767 / BCRC 21394 / JCM 1990 / NBRC 0083 / IGC 2968)</name>
    <name type="common">Yeast</name>
    <name type="synonym">Torulaspora hansenii</name>
    <dbReference type="NCBI Taxonomy" id="284592"/>
    <lineage>
        <taxon>Eukaryota</taxon>
        <taxon>Fungi</taxon>
        <taxon>Dikarya</taxon>
        <taxon>Ascomycota</taxon>
        <taxon>Saccharomycotina</taxon>
        <taxon>Pichiomycetes</taxon>
        <taxon>Debaryomycetaceae</taxon>
        <taxon>Debaryomyces</taxon>
    </lineage>
</organism>
<dbReference type="InParanoid" id="B5RV18"/>
<feature type="compositionally biased region" description="Basic residues" evidence="1">
    <location>
        <begin position="1607"/>
        <end position="1617"/>
    </location>
</feature>
<feature type="compositionally biased region" description="Polar residues" evidence="1">
    <location>
        <begin position="604"/>
        <end position="622"/>
    </location>
</feature>
<feature type="region of interest" description="Disordered" evidence="1">
    <location>
        <begin position="604"/>
        <end position="653"/>
    </location>
</feature>
<evidence type="ECO:0000259" key="2">
    <source>
        <dbReference type="Pfam" id="PF10407"/>
    </source>
</evidence>
<sequence>MAKLKLKVVLVPIQFSDVPSSNLDSSQSRRFLHLADSDSDLGKVCDELTKRYAKLYPDDDKLAIMSLQDDDRCDLDPDFEAGEALNSGDIIRVIVENELQNLSNHTTFNQSSMIAADSTPAVMRLVDLNKQTQSTPIYPPAPVLTQDSTFPTSSRKRTKEYFDSTDTNIPSKHARRTVWSSRNESFIEPKVPVIPLTPQLNVSKKRKNNSSPPKTQNSDIEDITETNISLPPPDIGDDRSIPQKKSSSTKPNEEALPGNKRITSGMLSMPTHAQLEKEEIRQPKLSKPSKHYLYSRALYSDMGGSETTSSDLDSDETSLDFKDKSLQIGVENISKDDEVEDRPLASLYEETIKNSPSIQEETLTKTEIMNLFKNGMKIPARLQNKSQNESARSRNLSALMKNLEIDMVDKNPVLSSEQKRATRAAAKRKTRTALKKAQTSKIANPDSKDSNLMTSLSGSQKGAHSKSSHPKRSESKSPERKSSEPKNSEPKSSEPKSSEPKNSEPKNSEPKSTEPKSTEPKSTEPKSTEPKSSEPNSIKSKSSETKGSETKGSETKGSDPKSFDREISDPKDSDPRHAIKYISHPSELFNSLKSISAFNKEVTNKNTNGVSSFHNNKTVSGSRDTRTKDPVKHIKKTDPNNNKKGKQSESKHEVVDKIHVKEAAPSINIDSSNDIQLKEEMETNGQEIKPHYPPEGFQPSFTDLAGTSKLGALFEKMKQFDEKLNVLNKKGRYNTKQLSQRDSDNIESSSSHKDRITEPQINTTKSISSPKNDANTNKEIHSSPTKEEQTKNSIQVVKPLTSNESKNTLSEHNDVLPTTTQCQQMGNLGIYANLNSYPISYNNITSNSHFANNTGDRNNSSTLNNLSQVTETKNISNVNSPISKSNNRDIPSTMNNLMSKANDNTSVPGNSISKSNDRGIPSTVNNTMSKANDNTSVPSNSISKSNDRGIPSTVNNTMSKADNKGIFNNLSSTIFKASEKSMSNMNKAMGKNDMDISNDISTTTNKTNDNSIHSYLGNTMGKPIHNNISQNMNNVIGKVNYNDIHNDKHIAMSNHNPGISRKIIGDTASKISSLNDKISNNDNVVSASINGAKKITGTNHIEDKVSDQGKSIGSSNTGQHAGVKYPYVKSNVTNGPEKTTEFLKSKYSPHSTPNDHRIQKRVQDVYSTPYDPSKSTNDKVNNFDFKKRNLGTNPSRPVSSSGNNIDTVVFSATNGYTNPKGFPNQENFQSLNLQRLETSRQDSNIARDNNSNSNSNNNIRTDGLVPPITKNTTNQLHRADTTNDSKLKDLFSRVDSKLHNSAETNTSSPEKSKSPSTPTKVSAPAKSAKIHGITLTNSSLSLNVAGSSRFAERRNKHPADYSNVSSIAKQPNEHERIKLRAESIKSNPFISDVSPLHGGEALSKEDAKKDADDSTKQKKLGSNKRKHNRSYSNVSSSSSSDESPSSESENNDSDVENKRPRLAAAVPLSTFSHPNVLHQSQTIFSPASKEKELLQTRKEDGSHLYATTVSQESPQKTPETPSSYQDKGNIKKPILTSLSDLALRGVPDVESTSTVDPVTKDIKKSKDETTDGETTDEVGSSSSSSATDSDDSDSDQDTSGKFINIKKLNKGKPKRNKGGFSALMKDARKF</sequence>
<feature type="compositionally biased region" description="Low complexity" evidence="1">
    <location>
        <begin position="1306"/>
        <end position="1322"/>
    </location>
</feature>
<feature type="compositionally biased region" description="Basic and acidic residues" evidence="1">
    <location>
        <begin position="1488"/>
        <end position="1502"/>
    </location>
</feature>
<feature type="region of interest" description="Disordered" evidence="1">
    <location>
        <begin position="133"/>
        <end position="178"/>
    </location>
</feature>
<gene>
    <name evidence="3" type="ordered locus">DEHA2G01738g</name>
</gene>
<evidence type="ECO:0000313" key="3">
    <source>
        <dbReference type="EMBL" id="CAR65897.1"/>
    </source>
</evidence>
<feature type="domain" description="Nucleolar protein Dnt1-like N-terminal" evidence="2">
    <location>
        <begin position="29"/>
        <end position="98"/>
    </location>
</feature>
<dbReference type="eggNOG" id="ENOG502QW4V">
    <property type="taxonomic scope" value="Eukaryota"/>
</dbReference>
<feature type="compositionally biased region" description="Basic and acidic residues" evidence="1">
    <location>
        <begin position="776"/>
        <end position="790"/>
    </location>
</feature>
<feature type="compositionally biased region" description="Polar residues" evidence="1">
    <location>
        <begin position="902"/>
        <end position="914"/>
    </location>
</feature>
<feature type="region of interest" description="Disordered" evidence="1">
    <location>
        <begin position="902"/>
        <end position="957"/>
    </location>
</feature>
<feature type="region of interest" description="Disordered" evidence="1">
    <location>
        <begin position="1351"/>
        <end position="1374"/>
    </location>
</feature>
<protein>
    <submittedName>
        <fullName evidence="3">DEHA2G01738p</fullName>
    </submittedName>
</protein>
<dbReference type="OMA" id="SHNKCCA"/>
<feature type="compositionally biased region" description="Polar residues" evidence="1">
    <location>
        <begin position="759"/>
        <end position="775"/>
    </location>
</feature>
<dbReference type="KEGG" id="dha:DEHA2G01738g"/>
<feature type="compositionally biased region" description="Polar residues" evidence="1">
    <location>
        <begin position="1469"/>
        <end position="1485"/>
    </location>
</feature>